<reference evidence="4 5" key="1">
    <citation type="journal article" date="2005" name="Science">
        <title>Genome streamlining in a cosmopolitan oceanic bacterium.</title>
        <authorList>
            <person name="Giovannoni S.J."/>
            <person name="Tripp H.J."/>
            <person name="Givan S."/>
            <person name="Podar M."/>
            <person name="Vergin K.L."/>
            <person name="Baptista D."/>
            <person name="Bibbs L."/>
            <person name="Eads J."/>
            <person name="Richardson T.H."/>
            <person name="Noordewier M."/>
            <person name="Rappe M.S."/>
            <person name="Short J.M."/>
            <person name="Carrington J.C."/>
            <person name="Mathur E.J."/>
        </authorList>
    </citation>
    <scope>NUCLEOTIDE SEQUENCE [LARGE SCALE GENOMIC DNA]</scope>
    <source>
        <strain evidence="4 5">HTCC1062</strain>
    </source>
</reference>
<proteinExistence type="inferred from homology"/>
<keyword evidence="5" id="KW-1185">Reference proteome</keyword>
<dbReference type="GeneID" id="66295507"/>
<dbReference type="Proteomes" id="UP000002528">
    <property type="component" value="Chromosome"/>
</dbReference>
<comment type="similarity">
    <text evidence="2">Belongs to the NAD(P)-dependent epimerase/dehydratase family.</text>
</comment>
<dbReference type="PANTHER" id="PTHR43000">
    <property type="entry name" value="DTDP-D-GLUCOSE 4,6-DEHYDRATASE-RELATED"/>
    <property type="match status" value="1"/>
</dbReference>
<comment type="pathway">
    <text evidence="1">Bacterial outer membrane biogenesis; LPS O-antigen biosynthesis.</text>
</comment>
<dbReference type="SUPFAM" id="SSF51735">
    <property type="entry name" value="NAD(P)-binding Rossmann-fold domains"/>
    <property type="match status" value="1"/>
</dbReference>
<dbReference type="HOGENOM" id="CLU_1029938_0_0_5"/>
<dbReference type="CDD" id="cd08946">
    <property type="entry name" value="SDR_e"/>
    <property type="match status" value="1"/>
</dbReference>
<name>Q4FLW6_PELUB</name>
<dbReference type="RefSeq" id="WP_011282112.1">
    <property type="nucleotide sequence ID" value="NC_007205.1"/>
</dbReference>
<evidence type="ECO:0000256" key="1">
    <source>
        <dbReference type="ARBA" id="ARBA00005125"/>
    </source>
</evidence>
<dbReference type="KEGG" id="pub:SAR11_1015"/>
<dbReference type="Pfam" id="PF01370">
    <property type="entry name" value="Epimerase"/>
    <property type="match status" value="1"/>
</dbReference>
<dbReference type="AlphaFoldDB" id="Q4FLW6"/>
<accession>Q4FLW6</accession>
<gene>
    <name evidence="4" type="ordered locus">SAR11_1015</name>
</gene>
<dbReference type="Gene3D" id="3.40.50.720">
    <property type="entry name" value="NAD(P)-binding Rossmann-like Domain"/>
    <property type="match status" value="1"/>
</dbReference>
<evidence type="ECO:0000313" key="5">
    <source>
        <dbReference type="Proteomes" id="UP000002528"/>
    </source>
</evidence>
<dbReference type="InterPro" id="IPR036291">
    <property type="entry name" value="NAD(P)-bd_dom_sf"/>
</dbReference>
<sequence>MKIGITGSSGNLGSYLKNQFREYKLDYFNGRIENKSDVNKWIEGKSFDAIIHLAAIVPTSVVNKHKNKALDVNFYGTKNLIDSINKLHKKKIWFFYASTSHVYPFNKIAAKEVTKTKPISYYGKTKLLGEQYILKKTKKISPCIARIFSYTTKNQDKEFIIPSIINKLNTKNNIIKFSNMNHVRDFLAIEDICTAIKVLFKNKAVGIFNICSNKKINLTNIANVINSKYKKELIFDNNESTILFGNNNKILKLGWLPRKIDYENYLLKVI</sequence>
<evidence type="ECO:0000256" key="2">
    <source>
        <dbReference type="ARBA" id="ARBA00007637"/>
    </source>
</evidence>
<protein>
    <submittedName>
        <fullName evidence="4">NAD dependent epimerase/dehydratase f</fullName>
    </submittedName>
</protein>
<evidence type="ECO:0000259" key="3">
    <source>
        <dbReference type="Pfam" id="PF01370"/>
    </source>
</evidence>
<dbReference type="OrthoDB" id="9801785at2"/>
<organism evidence="4 5">
    <name type="scientific">Pelagibacter ubique (strain HTCC1062)</name>
    <dbReference type="NCBI Taxonomy" id="335992"/>
    <lineage>
        <taxon>Bacteria</taxon>
        <taxon>Pseudomonadati</taxon>
        <taxon>Pseudomonadota</taxon>
        <taxon>Alphaproteobacteria</taxon>
        <taxon>Candidatus Pelagibacterales</taxon>
        <taxon>Candidatus Pelagibacteraceae</taxon>
        <taxon>Candidatus Pelagibacter</taxon>
    </lineage>
</organism>
<dbReference type="eggNOG" id="COG0451">
    <property type="taxonomic scope" value="Bacteria"/>
</dbReference>
<dbReference type="EMBL" id="CP000084">
    <property type="protein sequence ID" value="AAZ21822.1"/>
    <property type="molecule type" value="Genomic_DNA"/>
</dbReference>
<evidence type="ECO:0000313" key="4">
    <source>
        <dbReference type="EMBL" id="AAZ21822.1"/>
    </source>
</evidence>
<dbReference type="STRING" id="335992.SAR11_1015"/>
<feature type="domain" description="NAD-dependent epimerase/dehydratase" evidence="3">
    <location>
        <begin position="17"/>
        <end position="211"/>
    </location>
</feature>
<dbReference type="InterPro" id="IPR001509">
    <property type="entry name" value="Epimerase_deHydtase"/>
</dbReference>